<keyword evidence="2" id="KW-1185">Reference proteome</keyword>
<reference evidence="1 2" key="1">
    <citation type="submission" date="2018-06" db="EMBL/GenBank/DDBJ databases">
        <title>Genomic Encyclopedia of Archaeal and Bacterial Type Strains, Phase II (KMG-II): from individual species to whole genera.</title>
        <authorList>
            <person name="Goeker M."/>
        </authorList>
    </citation>
    <scope>NUCLEOTIDE SEQUENCE [LARGE SCALE GENOMIC DNA]</scope>
    <source>
        <strain evidence="1 2">DSM 17205</strain>
    </source>
</reference>
<evidence type="ECO:0000313" key="2">
    <source>
        <dbReference type="Proteomes" id="UP000248584"/>
    </source>
</evidence>
<sequence>MSTTKEKPSYEELEKKVKLLSQINLKISMYLTRLLQQAIDISQRDEVKDLLPFTVEIKVDPEIENLYGTFIQKTE</sequence>
<proteinExistence type="predicted"/>
<organism evidence="1 2">
    <name type="scientific">Nonlabens dokdonensis</name>
    <dbReference type="NCBI Taxonomy" id="328515"/>
    <lineage>
        <taxon>Bacteria</taxon>
        <taxon>Pseudomonadati</taxon>
        <taxon>Bacteroidota</taxon>
        <taxon>Flavobacteriia</taxon>
        <taxon>Flavobacteriales</taxon>
        <taxon>Flavobacteriaceae</taxon>
        <taxon>Nonlabens</taxon>
    </lineage>
</organism>
<dbReference type="EMBL" id="QKZR01000020">
    <property type="protein sequence ID" value="PZX36196.1"/>
    <property type="molecule type" value="Genomic_DNA"/>
</dbReference>
<protein>
    <submittedName>
        <fullName evidence="1">Uncharacterized protein</fullName>
    </submittedName>
</protein>
<evidence type="ECO:0000313" key="1">
    <source>
        <dbReference type="EMBL" id="PZX36196.1"/>
    </source>
</evidence>
<gene>
    <name evidence="1" type="ORF">LX97_03487</name>
</gene>
<dbReference type="RefSeq" id="WP_041567178.1">
    <property type="nucleotide sequence ID" value="NZ_QKZR01000020.1"/>
</dbReference>
<dbReference type="Proteomes" id="UP000248584">
    <property type="component" value="Unassembled WGS sequence"/>
</dbReference>
<accession>A0ABX5PTJ8</accession>
<comment type="caution">
    <text evidence="1">The sequence shown here is derived from an EMBL/GenBank/DDBJ whole genome shotgun (WGS) entry which is preliminary data.</text>
</comment>
<name>A0ABX5PTJ8_9FLAO</name>